<sequence>MGAMKEQRLKHSSVSGHPAMTGRDDRYEYLSLTVAPREKPAEARSRVREHTEYGKWELMRSAVLYGGQRRYVLRRRIMRVDRTF</sequence>
<protein>
    <submittedName>
        <fullName evidence="2">Uncharacterized protein</fullName>
    </submittedName>
</protein>
<reference evidence="3" key="1">
    <citation type="submission" date="2017-04" db="EMBL/GenBank/DDBJ databases">
        <authorList>
            <person name="Varghese N."/>
            <person name="Submissions S."/>
        </authorList>
    </citation>
    <scope>NUCLEOTIDE SEQUENCE [LARGE SCALE GENOMIC DNA]</scope>
    <source>
        <strain evidence="3">NIO-1021</strain>
    </source>
</reference>
<dbReference type="Proteomes" id="UP000192929">
    <property type="component" value="Unassembled WGS sequence"/>
</dbReference>
<dbReference type="InterPro" id="IPR043758">
    <property type="entry name" value="DUF5703"/>
</dbReference>
<proteinExistence type="predicted"/>
<evidence type="ECO:0000313" key="3">
    <source>
        <dbReference type="Proteomes" id="UP000192929"/>
    </source>
</evidence>
<evidence type="ECO:0000313" key="2">
    <source>
        <dbReference type="EMBL" id="SME89339.1"/>
    </source>
</evidence>
<keyword evidence="3" id="KW-1185">Reference proteome</keyword>
<dbReference type="Pfam" id="PF18963">
    <property type="entry name" value="DUF5703"/>
    <property type="match status" value="1"/>
</dbReference>
<gene>
    <name evidence="2" type="ORF">SAMN06296028_101174</name>
</gene>
<accession>A0A1X7C3J4</accession>
<evidence type="ECO:0000256" key="1">
    <source>
        <dbReference type="SAM" id="MobiDB-lite"/>
    </source>
</evidence>
<name>A0A1X7C3J4_9MICC</name>
<dbReference type="EMBL" id="FXAC01000001">
    <property type="protein sequence ID" value="SME89339.1"/>
    <property type="molecule type" value="Genomic_DNA"/>
</dbReference>
<feature type="region of interest" description="Disordered" evidence="1">
    <location>
        <begin position="1"/>
        <end position="22"/>
    </location>
</feature>
<dbReference type="AlphaFoldDB" id="A0A1X7C3J4"/>
<organism evidence="2 3">
    <name type="scientific">Kocuria marina subsp. indica</name>
    <dbReference type="NCBI Taxonomy" id="1049583"/>
    <lineage>
        <taxon>Bacteria</taxon>
        <taxon>Bacillati</taxon>
        <taxon>Actinomycetota</taxon>
        <taxon>Actinomycetes</taxon>
        <taxon>Micrococcales</taxon>
        <taxon>Micrococcaceae</taxon>
        <taxon>Kocuria</taxon>
    </lineage>
</organism>